<dbReference type="Pfam" id="PF00089">
    <property type="entry name" value="Trypsin"/>
    <property type="match status" value="1"/>
</dbReference>
<organism evidence="2 3">
    <name type="scientific">Iphiclides podalirius</name>
    <name type="common">scarce swallowtail</name>
    <dbReference type="NCBI Taxonomy" id="110791"/>
    <lineage>
        <taxon>Eukaryota</taxon>
        <taxon>Metazoa</taxon>
        <taxon>Ecdysozoa</taxon>
        <taxon>Arthropoda</taxon>
        <taxon>Hexapoda</taxon>
        <taxon>Insecta</taxon>
        <taxon>Pterygota</taxon>
        <taxon>Neoptera</taxon>
        <taxon>Endopterygota</taxon>
        <taxon>Lepidoptera</taxon>
        <taxon>Glossata</taxon>
        <taxon>Ditrysia</taxon>
        <taxon>Papilionoidea</taxon>
        <taxon>Papilionidae</taxon>
        <taxon>Papilioninae</taxon>
        <taxon>Iphiclides</taxon>
    </lineage>
</organism>
<evidence type="ECO:0000259" key="1">
    <source>
        <dbReference type="PROSITE" id="PS50240"/>
    </source>
</evidence>
<dbReference type="InterPro" id="IPR001254">
    <property type="entry name" value="Trypsin_dom"/>
</dbReference>
<name>A0ABN8IK92_9NEOP</name>
<dbReference type="PANTHER" id="PTHR24260:SF136">
    <property type="entry name" value="GH08193P-RELATED"/>
    <property type="match status" value="1"/>
</dbReference>
<proteinExistence type="predicted"/>
<dbReference type="Proteomes" id="UP000837857">
    <property type="component" value="Chromosome 25"/>
</dbReference>
<dbReference type="PANTHER" id="PTHR24260">
    <property type="match status" value="1"/>
</dbReference>
<dbReference type="InterPro" id="IPR051333">
    <property type="entry name" value="CLIP_Serine_Protease"/>
</dbReference>
<dbReference type="InterPro" id="IPR009003">
    <property type="entry name" value="Peptidase_S1_PA"/>
</dbReference>
<reference evidence="2" key="1">
    <citation type="submission" date="2022-03" db="EMBL/GenBank/DDBJ databases">
        <authorList>
            <person name="Martin H S."/>
        </authorList>
    </citation>
    <scope>NUCLEOTIDE SEQUENCE</scope>
</reference>
<evidence type="ECO:0000313" key="2">
    <source>
        <dbReference type="EMBL" id="CAH2057851.1"/>
    </source>
</evidence>
<dbReference type="SUPFAM" id="SSF50494">
    <property type="entry name" value="Trypsin-like serine proteases"/>
    <property type="match status" value="1"/>
</dbReference>
<dbReference type="InterPro" id="IPR043504">
    <property type="entry name" value="Peptidase_S1_PA_chymotrypsin"/>
</dbReference>
<keyword evidence="3" id="KW-1185">Reference proteome</keyword>
<feature type="domain" description="Peptidase S1" evidence="1">
    <location>
        <begin position="127"/>
        <end position="363"/>
    </location>
</feature>
<dbReference type="PROSITE" id="PS50240">
    <property type="entry name" value="TRYPSIN_DOM"/>
    <property type="match status" value="1"/>
</dbReference>
<dbReference type="EMBL" id="OW152837">
    <property type="protein sequence ID" value="CAH2057851.1"/>
    <property type="molecule type" value="Genomic_DNA"/>
</dbReference>
<dbReference type="Gene3D" id="2.40.10.10">
    <property type="entry name" value="Trypsin-like serine proteases"/>
    <property type="match status" value="1"/>
</dbReference>
<protein>
    <recommendedName>
        <fullName evidence="1">Peptidase S1 domain-containing protein</fullName>
    </recommendedName>
</protein>
<accession>A0ABN8IK92</accession>
<evidence type="ECO:0000313" key="3">
    <source>
        <dbReference type="Proteomes" id="UP000837857"/>
    </source>
</evidence>
<gene>
    <name evidence="2" type="ORF">IPOD504_LOCUS10334</name>
</gene>
<feature type="non-terminal residue" evidence="2">
    <location>
        <position position="1"/>
    </location>
</feature>
<dbReference type="SMART" id="SM00020">
    <property type="entry name" value="Tryp_SPc"/>
    <property type="match status" value="1"/>
</dbReference>
<sequence>MNANITIRRIPKISEIEVTAFEEDVTTEDGVLSTDTYEYTIDVYINDDSELGDFDTKKIKRAVSIESDYSEVPKKSVIDYSFFVEEATVRSNNEDVMSGKDLRDVEVFRKLNVGEKGIQNQVQQQCSFNGSIEEFTRAVFPWIAAIFVKNGKSEQFDYYCDGALLSDRAILTAANCVSHNMTVVEADDVIVVLGKGSLKTMGDKEKVVKVSEIRLHDNFTSKYEDGHDLAVIRIDEPISSSDAVHPACLATGNDTDDFIKDDFDIATTGWAISNELTPICLDREKSKLCQKDVISDDTFCANYNNDVTTCPSYGGVFAAKAADEVWRLRGLRTGDPSQKGFCINTGVFYTDLLLHTEWIQNNI</sequence>